<evidence type="ECO:0000313" key="1">
    <source>
        <dbReference type="EMBL" id="MDE4164617.1"/>
    </source>
</evidence>
<dbReference type="AlphaFoldDB" id="A0ABD4X612"/>
<protein>
    <submittedName>
        <fullName evidence="1">DUF6477 family protein</fullName>
    </submittedName>
</protein>
<dbReference type="EMBL" id="JARCJK010000001">
    <property type="protein sequence ID" value="MDE4164617.1"/>
    <property type="molecule type" value="Genomic_DNA"/>
</dbReference>
<name>A0ABD4X612_9RHOB</name>
<accession>A0ABD4X612</accession>
<dbReference type="RefSeq" id="WP_065270213.1">
    <property type="nucleotide sequence ID" value="NZ_CP015124.1"/>
</dbReference>
<evidence type="ECO:0000313" key="2">
    <source>
        <dbReference type="Proteomes" id="UP001218364"/>
    </source>
</evidence>
<dbReference type="Pfam" id="PF20083">
    <property type="entry name" value="DUF6477"/>
    <property type="match status" value="1"/>
</dbReference>
<organism evidence="1 2">
    <name type="scientific">Phaeobacter gallaeciensis</name>
    <dbReference type="NCBI Taxonomy" id="60890"/>
    <lineage>
        <taxon>Bacteria</taxon>
        <taxon>Pseudomonadati</taxon>
        <taxon>Pseudomonadota</taxon>
        <taxon>Alphaproteobacteria</taxon>
        <taxon>Rhodobacterales</taxon>
        <taxon>Roseobacteraceae</taxon>
        <taxon>Phaeobacter</taxon>
    </lineage>
</organism>
<reference evidence="1 2" key="1">
    <citation type="submission" date="2023-02" db="EMBL/GenBank/DDBJ databases">
        <title>Population genomics of bacteria associated with diatom.</title>
        <authorList>
            <person name="Xie J."/>
            <person name="Wang H."/>
        </authorList>
    </citation>
    <scope>NUCLEOTIDE SEQUENCE [LARGE SCALE GENOMIC DNA]</scope>
    <source>
        <strain evidence="1 2">PT47_8</strain>
    </source>
</reference>
<gene>
    <name evidence="1" type="ORF">PXK24_02865</name>
</gene>
<sequence>MQDALSRLAALHRPRLLVRTARIGASSYLREKSLNRLLGYGARPSPSAAILKLLDMEYELNACRLLRDAGYDLRRHIEVLIALMGEANLLRSSKET</sequence>
<proteinExistence type="predicted"/>
<dbReference type="Proteomes" id="UP001218364">
    <property type="component" value="Unassembled WGS sequence"/>
</dbReference>
<dbReference type="InterPro" id="IPR045516">
    <property type="entry name" value="DUF6477"/>
</dbReference>
<comment type="caution">
    <text evidence="1">The sequence shown here is derived from an EMBL/GenBank/DDBJ whole genome shotgun (WGS) entry which is preliminary data.</text>
</comment>